<sequence length="155" mass="16411">MSILKPSSFCIELIRRVAEEAEADFSGVGLICYSNLSNLPHLALSVPHDSIRMLPIIGVNAIGAFLAEASCATSPLHDGFHLIAVQSFALTHVCHFIAPVILPGQSGLQLAAGARHMSAQLASRAHGIEAAALIASDGTGVVYERGINIFEERLR</sequence>
<protein>
    <submittedName>
        <fullName evidence="1">Uncharacterized protein</fullName>
    </submittedName>
</protein>
<dbReference type="Proteomes" id="UP000032566">
    <property type="component" value="Unassembled WGS sequence"/>
</dbReference>
<reference evidence="1 2" key="1">
    <citation type="submission" date="2014-12" db="EMBL/GenBank/DDBJ databases">
        <title>Isolation of bacteria from lake water.</title>
        <authorList>
            <person name="Sheng K.-Y."/>
            <person name="Chin P.-S."/>
            <person name="Chan K.-G."/>
            <person name="Tan G.S."/>
        </authorList>
    </citation>
    <scope>NUCLEOTIDE SEQUENCE [LARGE SCALE GENOMIC DNA]</scope>
    <source>
        <strain evidence="1 2">KY4</strain>
    </source>
</reference>
<organism evidence="1 2">
    <name type="scientific">Acidovorax temperans</name>
    <dbReference type="NCBI Taxonomy" id="80878"/>
    <lineage>
        <taxon>Bacteria</taxon>
        <taxon>Pseudomonadati</taxon>
        <taxon>Pseudomonadota</taxon>
        <taxon>Betaproteobacteria</taxon>
        <taxon>Burkholderiales</taxon>
        <taxon>Comamonadaceae</taxon>
        <taxon>Acidovorax</taxon>
    </lineage>
</organism>
<evidence type="ECO:0000313" key="1">
    <source>
        <dbReference type="EMBL" id="KJA10061.1"/>
    </source>
</evidence>
<dbReference type="RefSeq" id="WP_044399089.1">
    <property type="nucleotide sequence ID" value="NZ_JXYQ01000041.1"/>
</dbReference>
<accession>A0A0D7K6S7</accession>
<dbReference type="PATRIC" id="fig|80878.5.peg.2349"/>
<comment type="caution">
    <text evidence="1">The sequence shown here is derived from an EMBL/GenBank/DDBJ whole genome shotgun (WGS) entry which is preliminary data.</text>
</comment>
<gene>
    <name evidence="1" type="ORF">RP29_12890</name>
</gene>
<evidence type="ECO:0000313" key="2">
    <source>
        <dbReference type="Proteomes" id="UP000032566"/>
    </source>
</evidence>
<keyword evidence="2" id="KW-1185">Reference proteome</keyword>
<proteinExistence type="predicted"/>
<dbReference type="EMBL" id="JXYQ01000041">
    <property type="protein sequence ID" value="KJA10061.1"/>
    <property type="molecule type" value="Genomic_DNA"/>
</dbReference>
<name>A0A0D7K6S7_9BURK</name>
<dbReference type="AlphaFoldDB" id="A0A0D7K6S7"/>
<dbReference type="OrthoDB" id="1348882at2"/>